<protein>
    <submittedName>
        <fullName evidence="2">Uncharacterized protein</fullName>
    </submittedName>
</protein>
<evidence type="ECO:0000256" key="1">
    <source>
        <dbReference type="SAM" id="Phobius"/>
    </source>
</evidence>
<organism evidence="2 3">
    <name type="scientific">Vibrio marisflavi CECT 7928</name>
    <dbReference type="NCBI Taxonomy" id="634439"/>
    <lineage>
        <taxon>Bacteria</taxon>
        <taxon>Pseudomonadati</taxon>
        <taxon>Pseudomonadota</taxon>
        <taxon>Gammaproteobacteria</taxon>
        <taxon>Vibrionales</taxon>
        <taxon>Vibrionaceae</taxon>
        <taxon>Vibrio</taxon>
    </lineage>
</organism>
<keyword evidence="1" id="KW-0472">Membrane</keyword>
<keyword evidence="1" id="KW-1133">Transmembrane helix</keyword>
<name>A0ABM9A1T8_9VIBR</name>
<proteinExistence type="predicted"/>
<comment type="caution">
    <text evidence="2">The sequence shown here is derived from an EMBL/GenBank/DDBJ whole genome shotgun (WGS) entry which is preliminary data.</text>
</comment>
<feature type="transmembrane region" description="Helical" evidence="1">
    <location>
        <begin position="12"/>
        <end position="35"/>
    </location>
</feature>
<reference evidence="2" key="1">
    <citation type="submission" date="2021-11" db="EMBL/GenBank/DDBJ databases">
        <authorList>
            <person name="Rodrigo-Torres L."/>
            <person name="Arahal R. D."/>
            <person name="Lucena T."/>
        </authorList>
    </citation>
    <scope>NUCLEOTIDE SEQUENCE</scope>
    <source>
        <strain evidence="2">CECT 7928</strain>
    </source>
</reference>
<sequence length="38" mass="4328">MLKYLMNLDRSYYYFFGWAALLGLIAPFIVLIVAINGG</sequence>
<dbReference type="Proteomes" id="UP000838748">
    <property type="component" value="Unassembled WGS sequence"/>
</dbReference>
<dbReference type="EMBL" id="CAKLDM010000001">
    <property type="protein sequence ID" value="CAH0537716.1"/>
    <property type="molecule type" value="Genomic_DNA"/>
</dbReference>
<keyword evidence="3" id="KW-1185">Reference proteome</keyword>
<evidence type="ECO:0000313" key="3">
    <source>
        <dbReference type="Proteomes" id="UP000838748"/>
    </source>
</evidence>
<keyword evidence="1" id="KW-0812">Transmembrane</keyword>
<accession>A0ABM9A1T8</accession>
<gene>
    <name evidence="2" type="ORF">VMF7928_01268</name>
</gene>
<evidence type="ECO:0000313" key="2">
    <source>
        <dbReference type="EMBL" id="CAH0537716.1"/>
    </source>
</evidence>